<evidence type="ECO:0000313" key="2">
    <source>
        <dbReference type="EMBL" id="GAA1243640.1"/>
    </source>
</evidence>
<name>A0ABP4GYD5_9ACTN</name>
<protein>
    <submittedName>
        <fullName evidence="2">Uncharacterized protein</fullName>
    </submittedName>
</protein>
<sequence length="187" mass="19670">MPSEPFLPEESAHEVCWLCPALRCPAGAFDVFERPTGECAFDPADGFRYTAERIPVCVHPSKVGLPPGRYASHGEPVPAPLPRRAPPPPPVAPLPFPAPARPPAPSVLVATLRRRLGRRRPPSPYTGAQPAGLPQDLADLARWVHELAAAAPPDELAEELAGAVGAALGRFPEGEVLAVLRGSLSGG</sequence>
<dbReference type="EMBL" id="BAAALF010000064">
    <property type="protein sequence ID" value="GAA1243640.1"/>
    <property type="molecule type" value="Genomic_DNA"/>
</dbReference>
<accession>A0ABP4GYD5</accession>
<keyword evidence="3" id="KW-1185">Reference proteome</keyword>
<evidence type="ECO:0000313" key="3">
    <source>
        <dbReference type="Proteomes" id="UP001500037"/>
    </source>
</evidence>
<reference evidence="3" key="1">
    <citation type="journal article" date="2019" name="Int. J. Syst. Evol. Microbiol.">
        <title>The Global Catalogue of Microorganisms (GCM) 10K type strain sequencing project: providing services to taxonomists for standard genome sequencing and annotation.</title>
        <authorList>
            <consortium name="The Broad Institute Genomics Platform"/>
            <consortium name="The Broad Institute Genome Sequencing Center for Infectious Disease"/>
            <person name="Wu L."/>
            <person name="Ma J."/>
        </authorList>
    </citation>
    <scope>NUCLEOTIDE SEQUENCE [LARGE SCALE GENOMIC DNA]</scope>
    <source>
        <strain evidence="3">JCM 13004</strain>
    </source>
</reference>
<feature type="compositionally biased region" description="Pro residues" evidence="1">
    <location>
        <begin position="77"/>
        <end position="100"/>
    </location>
</feature>
<comment type="caution">
    <text evidence="2">The sequence shown here is derived from an EMBL/GenBank/DDBJ whole genome shotgun (WGS) entry which is preliminary data.</text>
</comment>
<organism evidence="2 3">
    <name type="scientific">Kitasatospora nipponensis</name>
    <dbReference type="NCBI Taxonomy" id="258049"/>
    <lineage>
        <taxon>Bacteria</taxon>
        <taxon>Bacillati</taxon>
        <taxon>Actinomycetota</taxon>
        <taxon>Actinomycetes</taxon>
        <taxon>Kitasatosporales</taxon>
        <taxon>Streptomycetaceae</taxon>
        <taxon>Kitasatospora</taxon>
    </lineage>
</organism>
<evidence type="ECO:0000256" key="1">
    <source>
        <dbReference type="SAM" id="MobiDB-lite"/>
    </source>
</evidence>
<dbReference type="Proteomes" id="UP001500037">
    <property type="component" value="Unassembled WGS sequence"/>
</dbReference>
<feature type="region of interest" description="Disordered" evidence="1">
    <location>
        <begin position="69"/>
        <end position="100"/>
    </location>
</feature>
<proteinExistence type="predicted"/>
<dbReference type="RefSeq" id="WP_344442928.1">
    <property type="nucleotide sequence ID" value="NZ_BAAALF010000064.1"/>
</dbReference>
<gene>
    <name evidence="2" type="ORF">GCM10009665_38100</name>
</gene>